<dbReference type="PANTHER" id="PTHR12788:SF10">
    <property type="entry name" value="PROTEIN-TYROSINE SULFOTRANSFERASE"/>
    <property type="match status" value="1"/>
</dbReference>
<keyword evidence="2" id="KW-0802">TPR repeat</keyword>
<dbReference type="SMART" id="SM00028">
    <property type="entry name" value="TPR"/>
    <property type="match status" value="5"/>
</dbReference>
<dbReference type="GO" id="GO:0008476">
    <property type="term" value="F:protein-tyrosine sulfotransferase activity"/>
    <property type="evidence" value="ECO:0007669"/>
    <property type="project" value="InterPro"/>
</dbReference>
<dbReference type="PANTHER" id="PTHR12788">
    <property type="entry name" value="PROTEIN-TYROSINE SULFOTRANSFERASE 2"/>
    <property type="match status" value="1"/>
</dbReference>
<keyword evidence="1" id="KW-0808">Transferase</keyword>
<dbReference type="SUPFAM" id="SSF52540">
    <property type="entry name" value="P-loop containing nucleoside triphosphate hydrolases"/>
    <property type="match status" value="1"/>
</dbReference>
<feature type="repeat" description="TPR" evidence="2">
    <location>
        <begin position="187"/>
        <end position="220"/>
    </location>
</feature>
<dbReference type="InterPro" id="IPR027417">
    <property type="entry name" value="P-loop_NTPase"/>
</dbReference>
<dbReference type="Proteomes" id="UP000231701">
    <property type="component" value="Chromosome"/>
</dbReference>
<protein>
    <submittedName>
        <fullName evidence="3">Tetratricopeptide repeat-containing protein</fullName>
    </submittedName>
</protein>
<dbReference type="Gene3D" id="1.25.40.10">
    <property type="entry name" value="Tetratricopeptide repeat domain"/>
    <property type="match status" value="2"/>
</dbReference>
<dbReference type="AlphaFoldDB" id="A0A2K8L942"/>
<evidence type="ECO:0000313" key="3">
    <source>
        <dbReference type="EMBL" id="ATX80786.1"/>
    </source>
</evidence>
<evidence type="ECO:0000313" key="4">
    <source>
        <dbReference type="Proteomes" id="UP000231701"/>
    </source>
</evidence>
<dbReference type="KEGG" id="maes:Ga0123461_2387"/>
<dbReference type="InterPro" id="IPR019734">
    <property type="entry name" value="TPR_rpt"/>
</dbReference>
<evidence type="ECO:0000256" key="2">
    <source>
        <dbReference type="PROSITE-ProRule" id="PRU00339"/>
    </source>
</evidence>
<dbReference type="EMBL" id="CP018799">
    <property type="protein sequence ID" value="ATX80786.1"/>
    <property type="molecule type" value="Genomic_DNA"/>
</dbReference>
<dbReference type="Pfam" id="PF13469">
    <property type="entry name" value="Sulfotransfer_3"/>
    <property type="match status" value="1"/>
</dbReference>
<organism evidence="3 4">
    <name type="scientific">Mariprofundus aestuarium</name>
    <dbReference type="NCBI Taxonomy" id="1921086"/>
    <lineage>
        <taxon>Bacteria</taxon>
        <taxon>Pseudomonadati</taxon>
        <taxon>Pseudomonadota</taxon>
        <taxon>Candidatius Mariprofundia</taxon>
        <taxon>Mariprofundales</taxon>
        <taxon>Mariprofundaceae</taxon>
        <taxon>Mariprofundus</taxon>
    </lineage>
</organism>
<dbReference type="Pfam" id="PF13181">
    <property type="entry name" value="TPR_8"/>
    <property type="match status" value="2"/>
</dbReference>
<evidence type="ECO:0000256" key="1">
    <source>
        <dbReference type="ARBA" id="ARBA00022679"/>
    </source>
</evidence>
<dbReference type="PROSITE" id="PS50293">
    <property type="entry name" value="TPR_REGION"/>
    <property type="match status" value="1"/>
</dbReference>
<dbReference type="InterPro" id="IPR026634">
    <property type="entry name" value="TPST-like"/>
</dbReference>
<dbReference type="Pfam" id="PF13432">
    <property type="entry name" value="TPR_16"/>
    <property type="match status" value="1"/>
</dbReference>
<dbReference type="RefSeq" id="WP_198507071.1">
    <property type="nucleotide sequence ID" value="NZ_CP018799.1"/>
</dbReference>
<keyword evidence="4" id="KW-1185">Reference proteome</keyword>
<dbReference type="SUPFAM" id="SSF48452">
    <property type="entry name" value="TPR-like"/>
    <property type="match status" value="1"/>
</dbReference>
<feature type="repeat" description="TPR" evidence="2">
    <location>
        <begin position="119"/>
        <end position="152"/>
    </location>
</feature>
<dbReference type="InterPro" id="IPR011990">
    <property type="entry name" value="TPR-like_helical_dom_sf"/>
</dbReference>
<proteinExistence type="predicted"/>
<dbReference type="PROSITE" id="PS50005">
    <property type="entry name" value="TPR"/>
    <property type="match status" value="2"/>
</dbReference>
<dbReference type="Gene3D" id="3.40.50.300">
    <property type="entry name" value="P-loop containing nucleotide triphosphate hydrolases"/>
    <property type="match status" value="1"/>
</dbReference>
<accession>A0A2K8L942</accession>
<name>A0A2K8L942_MARES</name>
<sequence>MAAMKISNNKKRKLITLTSQAIDLAKKGKLEMALRICDRADREHKNFPDIMYARGLIAALQQDYVTAITWMGQACQAAPKSQQFQINYASCLLLNHQEEDAAKLYSKILAHSPRLFESANGYESYGSALEAIGEFRHAIQLFEKGLNINPNNLALLQKLISLRNNLQESKTVLPMLEGLHAVDPSNADLLFSIGVCLVREGNMESAKARFKEALSLNQHHAKALSMLLRNDPDAEWETNLATMREIYDQAGSTIESQITAAFALGRAADRNSQYEQAFTCYAKGNRLRREFVNYDESEQENLHQTASGSFPATRFIDPVSTEANAAAPIFIIGMPRCGSTLLEQALSRHPALKPSGETDAMQQSIAGRKRKVSNPLLIERLASLNNAELLTVGQEYSRRLQQEYLLDGRVIDKTLNNYLYAGAIAKALPQARIIHVRREAMASCLSMFQEDFADAVPYSLEIGELGRQYARYQRLMQHWREVLPEGVMLEVSYEDLVTNPESELRRLLEGCNLEWYEECIATHKATGSVATASLVQVRKPIHQKSVARWKHYEKQLEPIKQHLLA</sequence>
<reference evidence="3 4" key="1">
    <citation type="submission" date="2016-12" db="EMBL/GenBank/DDBJ databases">
        <title>Isolation and genomic insights into novel planktonic Zetaproteobacteria from stratified waters of the Chesapeake Bay.</title>
        <authorList>
            <person name="McAllister S.M."/>
            <person name="Kato S."/>
            <person name="Chan C.S."/>
            <person name="Chiu B.K."/>
            <person name="Field E.K."/>
        </authorList>
    </citation>
    <scope>NUCLEOTIDE SEQUENCE [LARGE SCALE GENOMIC DNA]</scope>
    <source>
        <strain evidence="3 4">CP-5</strain>
    </source>
</reference>
<gene>
    <name evidence="3" type="ORF">Ga0123461_2387</name>
</gene>